<name>A0ABQ9ZH07_9CRUS</name>
<keyword evidence="2" id="KW-1185">Reference proteome</keyword>
<organism evidence="1 2">
    <name type="scientific">Daphnia magna</name>
    <dbReference type="NCBI Taxonomy" id="35525"/>
    <lineage>
        <taxon>Eukaryota</taxon>
        <taxon>Metazoa</taxon>
        <taxon>Ecdysozoa</taxon>
        <taxon>Arthropoda</taxon>
        <taxon>Crustacea</taxon>
        <taxon>Branchiopoda</taxon>
        <taxon>Diplostraca</taxon>
        <taxon>Cladocera</taxon>
        <taxon>Anomopoda</taxon>
        <taxon>Daphniidae</taxon>
        <taxon>Daphnia</taxon>
    </lineage>
</organism>
<protein>
    <submittedName>
        <fullName evidence="1">Uncharacterized protein</fullName>
    </submittedName>
</protein>
<comment type="caution">
    <text evidence="1">The sequence shown here is derived from an EMBL/GenBank/DDBJ whole genome shotgun (WGS) entry which is preliminary data.</text>
</comment>
<gene>
    <name evidence="1" type="ORF">OUZ56_021318</name>
</gene>
<dbReference type="Proteomes" id="UP001234178">
    <property type="component" value="Unassembled WGS sequence"/>
</dbReference>
<accession>A0ABQ9ZH07</accession>
<proteinExistence type="predicted"/>
<evidence type="ECO:0000313" key="1">
    <source>
        <dbReference type="EMBL" id="KAK4012216.1"/>
    </source>
</evidence>
<reference evidence="1 2" key="1">
    <citation type="journal article" date="2023" name="Nucleic Acids Res.">
        <title>The hologenome of Daphnia magna reveals possible DNA methylation and microbiome-mediated evolution of the host genome.</title>
        <authorList>
            <person name="Chaturvedi A."/>
            <person name="Li X."/>
            <person name="Dhandapani V."/>
            <person name="Marshall H."/>
            <person name="Kissane S."/>
            <person name="Cuenca-Cambronero M."/>
            <person name="Asole G."/>
            <person name="Calvet F."/>
            <person name="Ruiz-Romero M."/>
            <person name="Marangio P."/>
            <person name="Guigo R."/>
            <person name="Rago D."/>
            <person name="Mirbahai L."/>
            <person name="Eastwood N."/>
            <person name="Colbourne J.K."/>
            <person name="Zhou J."/>
            <person name="Mallon E."/>
            <person name="Orsini L."/>
        </authorList>
    </citation>
    <scope>NUCLEOTIDE SEQUENCE [LARGE SCALE GENOMIC DNA]</scope>
    <source>
        <strain evidence="1">LRV0_1</strain>
    </source>
</reference>
<sequence>MNEIKVFSGRDGKVGERLATGDAQFAQVNGAVKRRRNFSGCHFFRVHTVTDVLITLAPGLYQQNKE</sequence>
<dbReference type="EMBL" id="JAOYFB010000003">
    <property type="protein sequence ID" value="KAK4012216.1"/>
    <property type="molecule type" value="Genomic_DNA"/>
</dbReference>
<evidence type="ECO:0000313" key="2">
    <source>
        <dbReference type="Proteomes" id="UP001234178"/>
    </source>
</evidence>